<evidence type="ECO:0000256" key="1">
    <source>
        <dbReference type="SAM" id="Phobius"/>
    </source>
</evidence>
<evidence type="ECO:0000313" key="3">
    <source>
        <dbReference type="EMBL" id="MTH69485.1"/>
    </source>
</evidence>
<feature type="transmembrane region" description="Helical" evidence="1">
    <location>
        <begin position="78"/>
        <end position="98"/>
    </location>
</feature>
<dbReference type="PANTHER" id="PTHR36435:SF1">
    <property type="entry name" value="CAAX AMINO TERMINAL PROTEASE FAMILY PROTEIN"/>
    <property type="match status" value="1"/>
</dbReference>
<keyword evidence="3" id="KW-0482">Metalloprotease</keyword>
<feature type="transmembrane region" description="Helical" evidence="1">
    <location>
        <begin position="7"/>
        <end position="29"/>
    </location>
</feature>
<keyword evidence="4" id="KW-1185">Reference proteome</keyword>
<reference evidence="3 4" key="1">
    <citation type="submission" date="2019-11" db="EMBL/GenBank/DDBJ databases">
        <title>Agromyces kandeliae sp. nov., isolated from mangrove soil.</title>
        <authorList>
            <person name="Wang R."/>
        </authorList>
    </citation>
    <scope>NUCLEOTIDE SEQUENCE [LARGE SCALE GENOMIC DNA]</scope>
    <source>
        <strain evidence="3 4">JCM 11433</strain>
    </source>
</reference>
<dbReference type="EMBL" id="WMLB01000033">
    <property type="protein sequence ID" value="MTH69485.1"/>
    <property type="molecule type" value="Genomic_DNA"/>
</dbReference>
<name>A0A6I3M8D3_9MICO</name>
<dbReference type="InterPro" id="IPR003675">
    <property type="entry name" value="Rce1/LyrA-like_dom"/>
</dbReference>
<dbReference type="Proteomes" id="UP000433071">
    <property type="component" value="Unassembled WGS sequence"/>
</dbReference>
<dbReference type="Pfam" id="PF02517">
    <property type="entry name" value="Rce1-like"/>
    <property type="match status" value="1"/>
</dbReference>
<protein>
    <submittedName>
        <fullName evidence="3">CPBP family intramembrane metalloprotease</fullName>
    </submittedName>
</protein>
<evidence type="ECO:0000313" key="4">
    <source>
        <dbReference type="Proteomes" id="UP000433071"/>
    </source>
</evidence>
<accession>A0A6I3M8D3</accession>
<feature type="transmembrane region" description="Helical" evidence="1">
    <location>
        <begin position="194"/>
        <end position="211"/>
    </location>
</feature>
<feature type="domain" description="CAAX prenyl protease 2/Lysostaphin resistance protein A-like" evidence="2">
    <location>
        <begin position="109"/>
        <end position="206"/>
    </location>
</feature>
<keyword evidence="1" id="KW-0472">Membrane</keyword>
<dbReference type="RefSeq" id="WP_155052537.1">
    <property type="nucleotide sequence ID" value="NZ_BAAAIB010000002.1"/>
</dbReference>
<dbReference type="GO" id="GO:0004175">
    <property type="term" value="F:endopeptidase activity"/>
    <property type="evidence" value="ECO:0007669"/>
    <property type="project" value="UniProtKB-ARBA"/>
</dbReference>
<dbReference type="GO" id="GO:0008237">
    <property type="term" value="F:metallopeptidase activity"/>
    <property type="evidence" value="ECO:0007669"/>
    <property type="project" value="UniProtKB-KW"/>
</dbReference>
<feature type="transmembrane region" description="Helical" evidence="1">
    <location>
        <begin position="143"/>
        <end position="164"/>
    </location>
</feature>
<proteinExistence type="predicted"/>
<keyword evidence="1" id="KW-1133">Transmembrane helix</keyword>
<evidence type="ECO:0000259" key="2">
    <source>
        <dbReference type="Pfam" id="PF02517"/>
    </source>
</evidence>
<dbReference type="OrthoDB" id="2222521at2"/>
<comment type="caution">
    <text evidence="3">The sequence shown here is derived from an EMBL/GenBank/DDBJ whole genome shotgun (WGS) entry which is preliminary data.</text>
</comment>
<sequence length="214" mass="23907">MRVQPKPWIGLSIAIGYLLIILVTTLLILDDPGRFPSVRWALLHQVLPVGIGIVFLVIATSWLGWWRPALFERERKRLPWWLWILPLFFAGGAIFNFVNADRSAIPIEAMLAIAAGTVCIAFAEELAFRGGLLVGLRARFNEWIVWLVSSLVFASAHLLNVAFGDSLPQVLGQVAFAFGMGSVFYVTRRLTGTLFGAMLLHFLWDYAGFFQPSS</sequence>
<keyword evidence="3" id="KW-0378">Hydrolase</keyword>
<feature type="transmembrane region" description="Helical" evidence="1">
    <location>
        <begin position="170"/>
        <end position="187"/>
    </location>
</feature>
<keyword evidence="1" id="KW-0812">Transmembrane</keyword>
<keyword evidence="3" id="KW-0645">Protease</keyword>
<dbReference type="PANTHER" id="PTHR36435">
    <property type="entry name" value="SLR1288 PROTEIN"/>
    <property type="match status" value="1"/>
</dbReference>
<feature type="transmembrane region" description="Helical" evidence="1">
    <location>
        <begin position="104"/>
        <end position="123"/>
    </location>
</feature>
<feature type="transmembrane region" description="Helical" evidence="1">
    <location>
        <begin position="41"/>
        <end position="66"/>
    </location>
</feature>
<dbReference type="InterPro" id="IPR052710">
    <property type="entry name" value="CAAX_protease"/>
</dbReference>
<dbReference type="GO" id="GO:0006508">
    <property type="term" value="P:proteolysis"/>
    <property type="evidence" value="ECO:0007669"/>
    <property type="project" value="UniProtKB-KW"/>
</dbReference>
<gene>
    <name evidence="3" type="ORF">GJ743_14025</name>
</gene>
<dbReference type="AlphaFoldDB" id="A0A6I3M8D3"/>
<dbReference type="GO" id="GO:0080120">
    <property type="term" value="P:CAAX-box protein maturation"/>
    <property type="evidence" value="ECO:0007669"/>
    <property type="project" value="UniProtKB-ARBA"/>
</dbReference>
<organism evidence="3 4">
    <name type="scientific">Agromyces bracchium</name>
    <dbReference type="NCBI Taxonomy" id="88376"/>
    <lineage>
        <taxon>Bacteria</taxon>
        <taxon>Bacillati</taxon>
        <taxon>Actinomycetota</taxon>
        <taxon>Actinomycetes</taxon>
        <taxon>Micrococcales</taxon>
        <taxon>Microbacteriaceae</taxon>
        <taxon>Agromyces</taxon>
    </lineage>
</organism>